<keyword evidence="3" id="KW-0805">Transcription regulation</keyword>
<dbReference type="GO" id="GO:0006338">
    <property type="term" value="P:chromatin remodeling"/>
    <property type="evidence" value="ECO:0007669"/>
    <property type="project" value="InterPro"/>
</dbReference>
<gene>
    <name evidence="7" type="ORF">DEBR0S3_10110G</name>
</gene>
<keyword evidence="5" id="KW-0539">Nucleus</keyword>
<dbReference type="PANTHER" id="PTHR10019">
    <property type="entry name" value="SNF5"/>
    <property type="match status" value="1"/>
</dbReference>
<name>A0A7D9CZI3_DEKBR</name>
<keyword evidence="8" id="KW-1185">Reference proteome</keyword>
<accession>A0A7D9CZI3</accession>
<feature type="region of interest" description="Disordered" evidence="6">
    <location>
        <begin position="1"/>
        <end position="81"/>
    </location>
</feature>
<evidence type="ECO:0000313" key="7">
    <source>
        <dbReference type="EMBL" id="VUG18410.1"/>
    </source>
</evidence>
<evidence type="ECO:0000256" key="2">
    <source>
        <dbReference type="ARBA" id="ARBA00010239"/>
    </source>
</evidence>
<protein>
    <submittedName>
        <fullName evidence="7">DEBR0S3_10110g1_1</fullName>
    </submittedName>
</protein>
<dbReference type="AlphaFoldDB" id="A0A7D9CZI3"/>
<organism evidence="7 8">
    <name type="scientific">Dekkera bruxellensis</name>
    <name type="common">Brettanomyces custersii</name>
    <dbReference type="NCBI Taxonomy" id="5007"/>
    <lineage>
        <taxon>Eukaryota</taxon>
        <taxon>Fungi</taxon>
        <taxon>Dikarya</taxon>
        <taxon>Ascomycota</taxon>
        <taxon>Saccharomycotina</taxon>
        <taxon>Pichiomycetes</taxon>
        <taxon>Pichiales</taxon>
        <taxon>Pichiaceae</taxon>
        <taxon>Brettanomyces</taxon>
    </lineage>
</organism>
<dbReference type="Pfam" id="PF04855">
    <property type="entry name" value="SNF5"/>
    <property type="match status" value="1"/>
</dbReference>
<proteinExistence type="inferred from homology"/>
<evidence type="ECO:0000256" key="1">
    <source>
        <dbReference type="ARBA" id="ARBA00004123"/>
    </source>
</evidence>
<evidence type="ECO:0000256" key="6">
    <source>
        <dbReference type="SAM" id="MobiDB-lite"/>
    </source>
</evidence>
<evidence type="ECO:0000256" key="4">
    <source>
        <dbReference type="ARBA" id="ARBA00023163"/>
    </source>
</evidence>
<feature type="compositionally biased region" description="Low complexity" evidence="6">
    <location>
        <begin position="18"/>
        <end position="65"/>
    </location>
</feature>
<comment type="subcellular location">
    <subcellularLocation>
        <location evidence="1">Nucleus</location>
    </subcellularLocation>
</comment>
<keyword evidence="4" id="KW-0804">Transcription</keyword>
<reference evidence="7 8" key="1">
    <citation type="submission" date="2019-07" db="EMBL/GenBank/DDBJ databases">
        <authorList>
            <person name="Friedrich A."/>
            <person name="Schacherer J."/>
        </authorList>
    </citation>
    <scope>NUCLEOTIDE SEQUENCE [LARGE SCALE GENOMIC DNA]</scope>
</reference>
<feature type="compositionally biased region" description="Polar residues" evidence="6">
    <location>
        <begin position="1"/>
        <end position="17"/>
    </location>
</feature>
<dbReference type="EMBL" id="CABFWN010000003">
    <property type="protein sequence ID" value="VUG18410.1"/>
    <property type="molecule type" value="Genomic_DNA"/>
</dbReference>
<evidence type="ECO:0000256" key="3">
    <source>
        <dbReference type="ARBA" id="ARBA00023015"/>
    </source>
</evidence>
<dbReference type="Proteomes" id="UP000478008">
    <property type="component" value="Unassembled WGS sequence"/>
</dbReference>
<evidence type="ECO:0000256" key="5">
    <source>
        <dbReference type="ARBA" id="ARBA00023242"/>
    </source>
</evidence>
<evidence type="ECO:0000313" key="8">
    <source>
        <dbReference type="Proteomes" id="UP000478008"/>
    </source>
</evidence>
<comment type="similarity">
    <text evidence="2">Belongs to the SNF5 family.</text>
</comment>
<dbReference type="GO" id="GO:0000228">
    <property type="term" value="C:nuclear chromosome"/>
    <property type="evidence" value="ECO:0007669"/>
    <property type="project" value="InterPro"/>
</dbReference>
<dbReference type="InterPro" id="IPR006939">
    <property type="entry name" value="SNF5"/>
</dbReference>
<sequence length="824" mass="92209">MFNGQGNWNFPSSQGSTNNNNNNNNASGNMNQFNNISGGINNGISNNQLNPTNVNGSNNNNINSNGGSGNNGNGNNNGQMGGNGVNSAMAFGNTNTGMSSNQNMSINNSSGNASMPKQVTPQQLLQWLMNLDPQRRNAVVQKNAQIRHFLEQYEQHRKAAMQQMVANQKIAGHMNSPQMQNQSPVAMNNGSPNPTMSHPYTNAMEGQMMQQQMPNGPVSQGPPNGSPLAQGAHVQPQIYHQGGKFMNPNIPATSPMVPPGMISSSSRPHVVNPPGASLQNVPVAPPSGQNTSPRLFAGVGNPEAAVSPEKTPEQIQHQQALPPPRKMPSLHYWSDFFTKKMHDVPSTVKTFERITSRDAEYDTGMQNERARPFDADMAERMVRDLKFYQKIRDSRLKAINLRPEQNKVTDRLWGEGYAGYGNGFTTGRTELILPANRKKATTAPDIYISKEQLEEQAETPEELVPIRLEFDQDRDGFQLSDTFLWNMNEKVISLGEFVDTLMADYLFPKDKLADSKKKIIDSIRDQLGDYHPMIYPGNGSDNPQQADDHTKKSKQCDLRFPIMLDITIGNNQLTDKFDWDVMNPNNDPEDFARVLCAEMSLPGEFQTAISHSIREQCQTYIKSLYLVGYRFDGSPVSGEELKEFVSSNLDAHNVIRPRYLLSDYTASLQELSFESIQKLKKEREREARRKKRGQTRVGRRGGVLLPDLRDLPKTFRTPVPTSVLAGGVSLGSGPDAYIDYPISIEIPQRQLKALDDYKREQLKIKEEEKKKQLEMEKHRQDDQARVARFLAKTKRRLASITDRPTIRVSCECNPEEVLIKFKIT</sequence>